<dbReference type="InterPro" id="IPR003593">
    <property type="entry name" value="AAA+_ATPase"/>
</dbReference>
<dbReference type="EMBL" id="CP033464">
    <property type="protein sequence ID" value="QDX95017.1"/>
    <property type="molecule type" value="Genomic_DNA"/>
</dbReference>
<accession>A0A518VDG1</accession>
<dbReference type="Gene3D" id="3.40.50.300">
    <property type="entry name" value="P-loop containing nucleotide triphosphate hydrolases"/>
    <property type="match status" value="1"/>
</dbReference>
<evidence type="ECO:0000313" key="4">
    <source>
        <dbReference type="Proteomes" id="UP000319432"/>
    </source>
</evidence>
<feature type="domain" description="AAA+ ATPase" evidence="2">
    <location>
        <begin position="226"/>
        <end position="410"/>
    </location>
</feature>
<dbReference type="InterPro" id="IPR014721">
    <property type="entry name" value="Ribsml_uS5_D2-typ_fold_subgr"/>
</dbReference>
<name>A0A518VDG1_BRELA</name>
<dbReference type="InterPro" id="IPR000523">
    <property type="entry name" value="Mg_chelatse_chII-like_cat_dom"/>
</dbReference>
<dbReference type="InterPro" id="IPR004482">
    <property type="entry name" value="Mg_chelat-rel"/>
</dbReference>
<dbReference type="InterPro" id="IPR027417">
    <property type="entry name" value="P-loop_NTPase"/>
</dbReference>
<dbReference type="Pfam" id="PF13335">
    <property type="entry name" value="Mg_chelatase_C"/>
    <property type="match status" value="1"/>
</dbReference>
<dbReference type="Pfam" id="PF01078">
    <property type="entry name" value="Mg_chelatase"/>
    <property type="match status" value="1"/>
</dbReference>
<dbReference type="PANTHER" id="PTHR32039">
    <property type="entry name" value="MAGNESIUM-CHELATASE SUBUNIT CHLI"/>
    <property type="match status" value="1"/>
</dbReference>
<dbReference type="InterPro" id="IPR020568">
    <property type="entry name" value="Ribosomal_Su5_D2-typ_SF"/>
</dbReference>
<dbReference type="Gene3D" id="3.30.230.10">
    <property type="match status" value="1"/>
</dbReference>
<dbReference type="AlphaFoldDB" id="A0A518VDG1"/>
<evidence type="ECO:0000259" key="2">
    <source>
        <dbReference type="SMART" id="SM00382"/>
    </source>
</evidence>
<organism evidence="3 4">
    <name type="scientific">Brevibacillus laterosporus</name>
    <name type="common">Bacillus laterosporus</name>
    <dbReference type="NCBI Taxonomy" id="1465"/>
    <lineage>
        <taxon>Bacteria</taxon>
        <taxon>Bacillati</taxon>
        <taxon>Bacillota</taxon>
        <taxon>Bacilli</taxon>
        <taxon>Bacillales</taxon>
        <taxon>Paenibacillaceae</taxon>
        <taxon>Brevibacillus</taxon>
    </lineage>
</organism>
<keyword evidence="3" id="KW-0547">Nucleotide-binding</keyword>
<keyword evidence="3" id="KW-0067">ATP-binding</keyword>
<dbReference type="PANTHER" id="PTHR32039:SF7">
    <property type="entry name" value="COMPETENCE PROTEIN COMM"/>
    <property type="match status" value="1"/>
</dbReference>
<dbReference type="InterPro" id="IPR045006">
    <property type="entry name" value="CHLI-like"/>
</dbReference>
<dbReference type="SUPFAM" id="SSF52540">
    <property type="entry name" value="P-loop containing nucleoside triphosphate hydrolases"/>
    <property type="match status" value="1"/>
</dbReference>
<dbReference type="NCBIfam" id="TIGR00368">
    <property type="entry name" value="YifB family Mg chelatase-like AAA ATPase"/>
    <property type="match status" value="1"/>
</dbReference>
<proteinExistence type="inferred from homology"/>
<dbReference type="Pfam" id="PF13541">
    <property type="entry name" value="ChlI"/>
    <property type="match status" value="1"/>
</dbReference>
<comment type="similarity">
    <text evidence="1">Belongs to the Mg-chelatase subunits D/I family. ComM subfamily.</text>
</comment>
<evidence type="ECO:0000313" key="3">
    <source>
        <dbReference type="EMBL" id="QDX95017.1"/>
    </source>
</evidence>
<reference evidence="3 4" key="1">
    <citation type="submission" date="2018-11" db="EMBL/GenBank/DDBJ databases">
        <title>Phylogenetic determinants of toxin gene distribution in genomes of Brevibacillus laterosporus.</title>
        <authorList>
            <person name="Glare T.R."/>
            <person name="Durrant A."/>
            <person name="Berry C."/>
            <person name="Palma L."/>
            <person name="Ormskirk M."/>
            <person name="Cox M.O."/>
        </authorList>
    </citation>
    <scope>NUCLEOTIDE SEQUENCE [LARGE SCALE GENOMIC DNA]</scope>
    <source>
        <strain evidence="3 4">1821L</strain>
    </source>
</reference>
<dbReference type="InterPro" id="IPR025158">
    <property type="entry name" value="Mg_chelat-rel_C"/>
</dbReference>
<sequence length="524" mass="57381">MYAKIYSATIHGIDGMLVTVEVDISNGLPHFEVVGLGGSAIKEARDRVRAALKNAGFDFPMQRITVNLAPADVRKEGSAFDLAIAFGILLASKQIEMTSATPLILGELALDGSLRPIPGVLPMLLEAHQRGFSKAILPTANRVEAELVPLEIMSVPHLRTAVEASKGNEWVQPIDSTLVNSDYFHSNSIKPLASENSPFDVIPSYDFADVMGQKFVKRGLEVAAAGFHNVMLVGPPGSGKTLLANCFPSIMPKMTQEESFEVTKIYSIAGFTTRQGLIAARPLRAPHHTITQAALAGGGAQVPRPGECSLAHGGILFLDEMPEFSRGVLEVLRQPLENGQITIGRAKQAYMYPARFLLIGSMNPCPCGYYGSKDQTICRCSPLQVLKYRSKISGPLLDRIDIHLEVPRVSVEHLTKREEEENSASILTRVEVARQIQHDRYHQNKRFSFNSSMTGQELRTYCSLDQGGQELMSIAFDKLGLSARGYDRIVKVARTIADLDASKHIKATHVAEAIQYRSLDKAIF</sequence>
<dbReference type="OrthoDB" id="9813147at2"/>
<protein>
    <submittedName>
        <fullName evidence="3">ATP-binding protein</fullName>
    </submittedName>
</protein>
<keyword evidence="4" id="KW-1185">Reference proteome</keyword>
<dbReference type="GO" id="GO:0005524">
    <property type="term" value="F:ATP binding"/>
    <property type="evidence" value="ECO:0007669"/>
    <property type="project" value="UniProtKB-KW"/>
</dbReference>
<gene>
    <name evidence="3" type="ORF">EEL30_23630</name>
</gene>
<evidence type="ECO:0000256" key="1">
    <source>
        <dbReference type="ARBA" id="ARBA00006354"/>
    </source>
</evidence>
<dbReference type="Proteomes" id="UP000319432">
    <property type="component" value="Chromosome"/>
</dbReference>
<dbReference type="SUPFAM" id="SSF54211">
    <property type="entry name" value="Ribosomal protein S5 domain 2-like"/>
    <property type="match status" value="1"/>
</dbReference>
<dbReference type="SMART" id="SM00382">
    <property type="entry name" value="AAA"/>
    <property type="match status" value="1"/>
</dbReference>